<dbReference type="InterPro" id="IPR045351">
    <property type="entry name" value="DUF6531"/>
</dbReference>
<dbReference type="Gene3D" id="2.60.120.970">
    <property type="match status" value="1"/>
</dbReference>
<dbReference type="Proteomes" id="UP000184161">
    <property type="component" value="Unassembled WGS sequence"/>
</dbReference>
<feature type="domain" description="CBM-cenC" evidence="5">
    <location>
        <begin position="1166"/>
        <end position="1308"/>
    </location>
</feature>
<organism evidence="8 9">
    <name type="scientific">Bacillus cereus</name>
    <dbReference type="NCBI Taxonomy" id="1396"/>
    <lineage>
        <taxon>Bacteria</taxon>
        <taxon>Bacillati</taxon>
        <taxon>Bacillota</taxon>
        <taxon>Bacilli</taxon>
        <taxon>Bacillales</taxon>
        <taxon>Bacillaceae</taxon>
        <taxon>Bacillus</taxon>
        <taxon>Bacillus cereus group</taxon>
    </lineage>
</organism>
<dbReference type="NCBIfam" id="NF033679">
    <property type="entry name" value="DNRLRE_dom"/>
    <property type="match status" value="1"/>
</dbReference>
<dbReference type="InterPro" id="IPR031325">
    <property type="entry name" value="RHS_repeat"/>
</dbReference>
<dbReference type="PANTHER" id="PTHR32305:SF17">
    <property type="entry name" value="TRNA NUCLEASE WAPA"/>
    <property type="match status" value="1"/>
</dbReference>
<protein>
    <submittedName>
        <fullName evidence="8">Wall-associated protein</fullName>
    </submittedName>
</protein>
<evidence type="ECO:0000259" key="6">
    <source>
        <dbReference type="Pfam" id="PF20148"/>
    </source>
</evidence>
<keyword evidence="4" id="KW-0812">Transmembrane</keyword>
<evidence type="ECO:0000256" key="1">
    <source>
        <dbReference type="ARBA" id="ARBA00022737"/>
    </source>
</evidence>
<dbReference type="Gene3D" id="2.180.10.10">
    <property type="entry name" value="RHS repeat-associated core"/>
    <property type="match status" value="2"/>
</dbReference>
<accession>A0A9X5VF83</accession>
<evidence type="ECO:0000256" key="2">
    <source>
        <dbReference type="ARBA" id="ARBA00022801"/>
    </source>
</evidence>
<dbReference type="InterPro" id="IPR056823">
    <property type="entry name" value="TEN-like_YD-shell"/>
</dbReference>
<dbReference type="Pfam" id="PF20148">
    <property type="entry name" value="DUF6531"/>
    <property type="match status" value="1"/>
</dbReference>
<dbReference type="PANTHER" id="PTHR32305">
    <property type="match status" value="1"/>
</dbReference>
<reference evidence="8 9" key="1">
    <citation type="submission" date="2016-10" db="EMBL/GenBank/DDBJ databases">
        <title>Draft Genome Sequence of one Bacillus cereus strain isolated from pooled breast milk.</title>
        <authorList>
            <person name="Woudstra C."/>
            <person name="Chamoin A."/>
            <person name="Gentil S."/>
            <person name="Rambeloson T."/>
            <person name="Delannoye S."/>
            <person name="Heinnekine J.A."/>
            <person name="Herbin S."/>
            <person name="Fach P."/>
        </authorList>
    </citation>
    <scope>NUCLEOTIDE SEQUENCE [LARGE SCALE GENOMIC DNA]</scope>
    <source>
        <strain evidence="8 9">16SBCL1279</strain>
    </source>
</reference>
<keyword evidence="4" id="KW-0472">Membrane</keyword>
<dbReference type="InterPro" id="IPR022385">
    <property type="entry name" value="Rhs_assc_core"/>
</dbReference>
<dbReference type="GO" id="GO:0016798">
    <property type="term" value="F:hydrolase activity, acting on glycosyl bonds"/>
    <property type="evidence" value="ECO:0007669"/>
    <property type="project" value="InterPro"/>
</dbReference>
<feature type="domain" description="DUF6531" evidence="6">
    <location>
        <begin position="780"/>
        <end position="852"/>
    </location>
</feature>
<dbReference type="InterPro" id="IPR006530">
    <property type="entry name" value="YD"/>
</dbReference>
<evidence type="ECO:0000256" key="3">
    <source>
        <dbReference type="SAM" id="MobiDB-lite"/>
    </source>
</evidence>
<dbReference type="RefSeq" id="WP_065382106.1">
    <property type="nucleotide sequence ID" value="NZ_AP024504.2"/>
</dbReference>
<dbReference type="NCBIfam" id="TIGR01643">
    <property type="entry name" value="YD_repeat_2x"/>
    <property type="match status" value="3"/>
</dbReference>
<proteinExistence type="predicted"/>
<dbReference type="Pfam" id="PF02018">
    <property type="entry name" value="CBM_4_9"/>
    <property type="match status" value="1"/>
</dbReference>
<feature type="region of interest" description="Disordered" evidence="3">
    <location>
        <begin position="34"/>
        <end position="86"/>
    </location>
</feature>
<evidence type="ECO:0000259" key="5">
    <source>
        <dbReference type="Pfam" id="PF02018"/>
    </source>
</evidence>
<evidence type="ECO:0000313" key="8">
    <source>
        <dbReference type="EMBL" id="OJS97365.1"/>
    </source>
</evidence>
<dbReference type="EMBL" id="MLYK01000007">
    <property type="protein sequence ID" value="OJS97365.1"/>
    <property type="molecule type" value="Genomic_DNA"/>
</dbReference>
<dbReference type="NCBIfam" id="TIGR03696">
    <property type="entry name" value="Rhs_assc_core"/>
    <property type="match status" value="1"/>
</dbReference>
<sequence>MEGKKQRKWYQYLIQLIVVALIVTSIPLNGLAETAPPFTPSPNSEQSPEVEKKEEQELPAPHPDQLKKDKAKAQASPTEIVEERTETEKVFDNNDGTFTKRVYTEPIHAEKDGKLEEVSPKLVEAPNEKIVTENTTLESEFEKATQDGKYVQFKVKDHTIQYKLISANGEKGEMKPSPVTATHENNTVWYKGVFPNIDLKSTTFNENVKEDFVLREYTGHHIFTFALETDLTPSLQEDGSIDFQDEKKEKVFTLPKPYMDDSNVDQQSGEAVTSDAVRYNIEKKDEKTYTLTVTADPQWLQAPERKYPVYVDPSIELDNFENAYASSAYPTVNYSGGKLWDSGQNAYTLKVGYYDGASGTNFSFIKPDVSNLKGAKIESATFHAYAVWHYYANQPNGVWLDEVTSGWNVGSVNWNNKPGSNNIAHADVGRGKWAQFNVTNTVKAWVEGARTNNGFKLHANGNGQNHWKKFIAAENGTNAPFLEVKYSYAKPNKPRVQAYSNGSGSGSGHFNVQWDAVPGATGYKVAIFNGYDYEYIPVGNVTSWTTKDKKIFPTPEEIAQGRYWIHDDGKGAEAPTNPGQIYKNAYESGGPYGDYSGRSSYWIRIVAEYPFGDSPLSDEIVPFIPLEQVKKPDGSAYINATDKETGYVTLKWDAVPAAAGYKVWIYNGKDYEAFDVGNKTNWTTQNEKIWPTKDEIAKGQYLLHHDKKGAELAVDPSPVYKNSGGIYAGFKNYWFRVTAYSKAGHAESEISHEFVPKFSQDFGFMGMFDYWASIPVLNGQVNAFNGNFLMKETDMTLSGRGPDASLVRTYNSQLGHIGLFGKGWYSSLEEKIWPDAEGNLLLHTANGADITFTKTGENTYQAPTGVYLEIKKVSGGYEVKDKDQTVTFYHHTDLRGIGYVKDKYGNTTTYEYDDEFRLSKIKNASGKELVVQYDGNNKKAAKVIGPDSKTITFKYDGDLLVSSTTPEGKVYKYGYDNGLLTSIYDPQHTDTKPYKTSYAYENNRLVKVTDPLGKATTLAYNTDAKEVTLTNPKGRKTVYTYNDAGNPVKTVEDSGRLNLTTTYEYNANNLVKTTTPKNQTETATYDGNGNVTSVTDEMGTEKFEYNKDNGLIKATDNENRETTVAYKAANTEVSETDQAANTSSFMQYDQFGNPIATTRELGTGENLIQNPSFEMNNTERWNEEKTNSHGSLKKDAIFAPGGLGGSSSLQMIVKAQNAGWGYHSAIQDVVVEPNTTYTLSGMMKTSLTHAGAFFNVQLLKEDGTPLGSGNNWFDTRHNRIEGEKDWTNRQVTFKTTDQTKKVRIYLQVDYNRADSSGSAWFDKIQLEKGEVSSSFNPIENSSLENMAGNGCMPGWIRGDGTSCDSKDVSQQESFTGHSSIVLERSQYGGSDVGYGKHITINQKKAEPITLTGMSKSVNVENTAPDKLSRDYSIWADVHYQDGSGENFQAKFPSGTNDWNRSAVVIPATKPIKRMEVYLLFRRENKGKVWFDDIRLLEGNALIKNEYDNDGNVVAMYDEEGQKNTFTYDASGNKKSETDEKGNTKLYDYNKDNLLTKVTLKNGTSVNYRYDHNENTTEKSVMFGGKTQTHKYEYDVDNKNTVYIDALNRRIENTYDENANNIKTKMPNGSILESVYDTADRVIGEKRNGKDSFTFERDQNGQVTKVKDLVNGVERTKTYDKADRVISATDSRGGKVDWTYHDKANSKTEKLKEQTITQGGYTNKVSYDYNTLDQNIRVTDGSQTYRFDYDDQGNVRTYTAGNGSGSTFNYDHANKIKDLVVGTSNSILLSERYEYDQAGNRTKIKYEGAGGKVTETNFVYDPINQLLNEALPNGTSKSYTYDGFGNRTSVKVVENGKETKSIAATFNEGNQLVKFGNESLTYDVNGNRTSDGKYKYTWNEDNQIVAITKQGESNAFVTYKYDEDNRRIEKNVNGQVTRYFYDGDSINPLYETDGSGKVLRQYVYSVNGLRMAMKSQGQTLYYHYNPRGDVVAMTDQNREVVATYEYDSWGNVLKSEVKGIAAENPFGYAGYMYDKEIGMYYLIARYYNPEHGVFLSIDPDPGDEDDPVTQNGYTYADNNPMMMTDSDGHSPTLLINAGFAIYDGYGAYKSGANWKRIGIASAKGFVGGGRIGAAKRALKGANYLIRPGKYAKGSIPAFKGKSRNFSANTRKVINELGNKNGCHSCGVKRPGTKSGNWIPDHLPANSLAKKRVKQRLYPQCLKCSRKQGGRLSAIAKKKKAFNRRNN</sequence>
<feature type="domain" description="Teneurin-like YD-shell" evidence="7">
    <location>
        <begin position="903"/>
        <end position="1067"/>
    </location>
</feature>
<feature type="domain" description="Teneurin-like YD-shell" evidence="7">
    <location>
        <begin position="1765"/>
        <end position="2080"/>
    </location>
</feature>
<dbReference type="Gene3D" id="2.60.120.260">
    <property type="entry name" value="Galactose-binding domain-like"/>
    <property type="match status" value="2"/>
</dbReference>
<name>A0A9X5VF83_BACCE</name>
<keyword evidence="1" id="KW-0677">Repeat</keyword>
<dbReference type="InterPro" id="IPR050708">
    <property type="entry name" value="T6SS_VgrG/RHS"/>
</dbReference>
<evidence type="ECO:0000256" key="4">
    <source>
        <dbReference type="SAM" id="Phobius"/>
    </source>
</evidence>
<keyword evidence="2" id="KW-0378">Hydrolase</keyword>
<evidence type="ECO:0000313" key="9">
    <source>
        <dbReference type="Proteomes" id="UP000184161"/>
    </source>
</evidence>
<dbReference type="Pfam" id="PF25023">
    <property type="entry name" value="TEN_YD-shell"/>
    <property type="match status" value="2"/>
</dbReference>
<dbReference type="CDD" id="cd12871">
    <property type="entry name" value="Bacuni_01323_like"/>
    <property type="match status" value="1"/>
</dbReference>
<keyword evidence="4" id="KW-1133">Transmembrane helix</keyword>
<dbReference type="InterPro" id="IPR003305">
    <property type="entry name" value="CenC_carb-bd"/>
</dbReference>
<dbReference type="FunFam" id="2.180.10.10:FF:000010">
    <property type="entry name" value="Cell wall-associated protein"/>
    <property type="match status" value="1"/>
</dbReference>
<dbReference type="Pfam" id="PF05593">
    <property type="entry name" value="RHS_repeat"/>
    <property type="match status" value="1"/>
</dbReference>
<gene>
    <name evidence="8" type="ORF">BKK64_03125</name>
</gene>
<feature type="transmembrane region" description="Helical" evidence="4">
    <location>
        <begin position="12"/>
        <end position="32"/>
    </location>
</feature>
<comment type="caution">
    <text evidence="8">The sequence shown here is derived from an EMBL/GenBank/DDBJ whole genome shotgun (WGS) entry which is preliminary data.</text>
</comment>
<evidence type="ECO:0000259" key="7">
    <source>
        <dbReference type="Pfam" id="PF25023"/>
    </source>
</evidence>